<keyword evidence="2" id="KW-0663">Pyridoxal phosphate</keyword>
<evidence type="ECO:0000256" key="2">
    <source>
        <dbReference type="ARBA" id="ARBA00022898"/>
    </source>
</evidence>
<dbReference type="PANTHER" id="PTHR21152">
    <property type="entry name" value="AMINOTRANSFERASE CLASS V"/>
    <property type="match status" value="1"/>
</dbReference>
<evidence type="ECO:0008006" key="4">
    <source>
        <dbReference type="Google" id="ProtNLM"/>
    </source>
</evidence>
<dbReference type="SUPFAM" id="SSF53383">
    <property type="entry name" value="PLP-dependent transferases"/>
    <property type="match status" value="1"/>
</dbReference>
<sequence length="173" mass="18572">MTFPTLVIPDTLAAGPGPGNTDPRVLERLYLTGVADHMQKDVIRGMMEAKAMLREVFGTKNVHTFGVAGTGFSGLDCILSMIHPGDSVVVFVNGTFSGIDGLTIRMKASTEEELAADSLNPKPANVKIIEVPHGQSVTGEIIDKALAEHKPIWAFMAHWETGSGRINDIQGFN</sequence>
<dbReference type="GO" id="GO:0008453">
    <property type="term" value="F:alanine-glyoxylate transaminase activity"/>
    <property type="evidence" value="ECO:0007669"/>
    <property type="project" value="TreeGrafter"/>
</dbReference>
<dbReference type="GO" id="GO:0004760">
    <property type="term" value="F:L-serine-pyruvate transaminase activity"/>
    <property type="evidence" value="ECO:0007669"/>
    <property type="project" value="TreeGrafter"/>
</dbReference>
<dbReference type="AlphaFoldDB" id="A0A382EJR7"/>
<evidence type="ECO:0000313" key="3">
    <source>
        <dbReference type="EMBL" id="SVB50715.1"/>
    </source>
</evidence>
<feature type="non-terminal residue" evidence="3">
    <location>
        <position position="173"/>
    </location>
</feature>
<dbReference type="PANTHER" id="PTHR21152:SF40">
    <property type="entry name" value="ALANINE--GLYOXYLATE AMINOTRANSFERASE"/>
    <property type="match status" value="1"/>
</dbReference>
<dbReference type="EMBL" id="UINC01044792">
    <property type="protein sequence ID" value="SVB50715.1"/>
    <property type="molecule type" value="Genomic_DNA"/>
</dbReference>
<dbReference type="Gene3D" id="3.40.640.10">
    <property type="entry name" value="Type I PLP-dependent aspartate aminotransferase-like (Major domain)"/>
    <property type="match status" value="1"/>
</dbReference>
<dbReference type="InterPro" id="IPR015421">
    <property type="entry name" value="PyrdxlP-dep_Trfase_major"/>
</dbReference>
<organism evidence="3">
    <name type="scientific">marine metagenome</name>
    <dbReference type="NCBI Taxonomy" id="408172"/>
    <lineage>
        <taxon>unclassified sequences</taxon>
        <taxon>metagenomes</taxon>
        <taxon>ecological metagenomes</taxon>
    </lineage>
</organism>
<proteinExistence type="predicted"/>
<gene>
    <name evidence="3" type="ORF">METZ01_LOCUS203569</name>
</gene>
<dbReference type="GO" id="GO:0019265">
    <property type="term" value="P:glycine biosynthetic process, by transamination of glyoxylate"/>
    <property type="evidence" value="ECO:0007669"/>
    <property type="project" value="TreeGrafter"/>
</dbReference>
<evidence type="ECO:0000256" key="1">
    <source>
        <dbReference type="ARBA" id="ARBA00001933"/>
    </source>
</evidence>
<dbReference type="InterPro" id="IPR015422">
    <property type="entry name" value="PyrdxlP-dep_Trfase_small"/>
</dbReference>
<dbReference type="GO" id="GO:0005777">
    <property type="term" value="C:peroxisome"/>
    <property type="evidence" value="ECO:0007669"/>
    <property type="project" value="TreeGrafter"/>
</dbReference>
<comment type="cofactor">
    <cofactor evidence="1">
        <name>pyridoxal 5'-phosphate</name>
        <dbReference type="ChEBI" id="CHEBI:597326"/>
    </cofactor>
</comment>
<name>A0A382EJR7_9ZZZZ</name>
<accession>A0A382EJR7</accession>
<reference evidence="3" key="1">
    <citation type="submission" date="2018-05" db="EMBL/GenBank/DDBJ databases">
        <authorList>
            <person name="Lanie J.A."/>
            <person name="Ng W.-L."/>
            <person name="Kazmierczak K.M."/>
            <person name="Andrzejewski T.M."/>
            <person name="Davidsen T.M."/>
            <person name="Wayne K.J."/>
            <person name="Tettelin H."/>
            <person name="Glass J.I."/>
            <person name="Rusch D."/>
            <person name="Podicherti R."/>
            <person name="Tsui H.-C.T."/>
            <person name="Winkler M.E."/>
        </authorList>
    </citation>
    <scope>NUCLEOTIDE SEQUENCE</scope>
</reference>
<dbReference type="InterPro" id="IPR015424">
    <property type="entry name" value="PyrdxlP-dep_Trfase"/>
</dbReference>
<protein>
    <recommendedName>
        <fullName evidence="4">Aminotransferase class V domain-containing protein</fullName>
    </recommendedName>
</protein>
<dbReference type="Gene3D" id="3.90.1150.10">
    <property type="entry name" value="Aspartate Aminotransferase, domain 1"/>
    <property type="match status" value="1"/>
</dbReference>